<dbReference type="InterPro" id="IPR013785">
    <property type="entry name" value="Aldolase_TIM"/>
</dbReference>
<dbReference type="EMBL" id="UINC01052336">
    <property type="protein sequence ID" value="SVB67548.1"/>
    <property type="molecule type" value="Genomic_DNA"/>
</dbReference>
<dbReference type="GO" id="GO:0016051">
    <property type="term" value="P:carbohydrate biosynthetic process"/>
    <property type="evidence" value="ECO:0007669"/>
    <property type="project" value="InterPro"/>
</dbReference>
<dbReference type="InterPro" id="IPR013132">
    <property type="entry name" value="PseI/NeuA/B-like_N"/>
</dbReference>
<dbReference type="InterPro" id="IPR051690">
    <property type="entry name" value="PseI-like"/>
</dbReference>
<feature type="domain" description="PseI/NeuA/B-like" evidence="1">
    <location>
        <begin position="7"/>
        <end position="251"/>
    </location>
</feature>
<name>A0A382FWY0_9ZZZZ</name>
<proteinExistence type="predicted"/>
<evidence type="ECO:0000259" key="1">
    <source>
        <dbReference type="Pfam" id="PF03102"/>
    </source>
</evidence>
<evidence type="ECO:0000313" key="2">
    <source>
        <dbReference type="EMBL" id="SVB67548.1"/>
    </source>
</evidence>
<organism evidence="2">
    <name type="scientific">marine metagenome</name>
    <dbReference type="NCBI Taxonomy" id="408172"/>
    <lineage>
        <taxon>unclassified sequences</taxon>
        <taxon>metagenomes</taxon>
        <taxon>ecological metagenomes</taxon>
    </lineage>
</organism>
<dbReference type="GO" id="GO:0047444">
    <property type="term" value="F:N-acylneuraminate-9-phosphate synthase activity"/>
    <property type="evidence" value="ECO:0007669"/>
    <property type="project" value="TreeGrafter"/>
</dbReference>
<protein>
    <recommendedName>
        <fullName evidence="1">PseI/NeuA/B-like domain-containing protein</fullName>
    </recommendedName>
</protein>
<dbReference type="PANTHER" id="PTHR42966:SF3">
    <property type="entry name" value="BLR5971 PROTEIN"/>
    <property type="match status" value="1"/>
</dbReference>
<dbReference type="AlphaFoldDB" id="A0A382FWY0"/>
<dbReference type="Gene3D" id="3.20.20.70">
    <property type="entry name" value="Aldolase class I"/>
    <property type="match status" value="1"/>
</dbReference>
<sequence>MNIAKRLIDIASAAGCDSVKFQKRNPDVCVPEDEKSKIRETPWGKMTYLEYKYKVEFGKEEYDEIDVYCKERNIDWSASPWDLDSLEFLMQYDIPYIKIPSAMLTNDELLLAARDTDKKVILSTGMSTREEIDHAVILLKSKVVVEPYYEKAGNFVLLHCNSTYPAPIEELNLRAIKTLKERYNCEVGYSGHEFRLSPSVAATYLGASVIERHITLDRSMWGSDQLSSVEPQGLFKLMSGIRELEQARGDGEIKVTESEKKVRKHLRG</sequence>
<dbReference type="SUPFAM" id="SSF51569">
    <property type="entry name" value="Aldolase"/>
    <property type="match status" value="1"/>
</dbReference>
<accession>A0A382FWY0</accession>
<reference evidence="2" key="1">
    <citation type="submission" date="2018-05" db="EMBL/GenBank/DDBJ databases">
        <authorList>
            <person name="Lanie J.A."/>
            <person name="Ng W.-L."/>
            <person name="Kazmierczak K.M."/>
            <person name="Andrzejewski T.M."/>
            <person name="Davidsen T.M."/>
            <person name="Wayne K.J."/>
            <person name="Tettelin H."/>
            <person name="Glass J.I."/>
            <person name="Rusch D."/>
            <person name="Podicherti R."/>
            <person name="Tsui H.-C.T."/>
            <person name="Winkler M.E."/>
        </authorList>
    </citation>
    <scope>NUCLEOTIDE SEQUENCE</scope>
</reference>
<dbReference type="Pfam" id="PF03102">
    <property type="entry name" value="NeuB"/>
    <property type="match status" value="1"/>
</dbReference>
<dbReference type="PANTHER" id="PTHR42966">
    <property type="entry name" value="N-ACETYLNEURAMINATE SYNTHASE"/>
    <property type="match status" value="1"/>
</dbReference>
<gene>
    <name evidence="2" type="ORF">METZ01_LOCUS220402</name>
</gene>